<evidence type="ECO:0000259" key="3">
    <source>
        <dbReference type="Pfam" id="PF03413"/>
    </source>
</evidence>
<keyword evidence="2" id="KW-0732">Signal</keyword>
<gene>
    <name evidence="4" type="ORF">SZN_15283</name>
</gene>
<dbReference type="Pfam" id="PF03413">
    <property type="entry name" value="PepSY"/>
    <property type="match status" value="1"/>
</dbReference>
<dbReference type="InterPro" id="IPR025711">
    <property type="entry name" value="PepSY"/>
</dbReference>
<feature type="region of interest" description="Disordered" evidence="1">
    <location>
        <begin position="113"/>
        <end position="149"/>
    </location>
</feature>
<dbReference type="PATRIC" id="fig|700597.3.peg.2993"/>
<evidence type="ECO:0000256" key="1">
    <source>
        <dbReference type="SAM" id="MobiDB-lite"/>
    </source>
</evidence>
<accession>G2GC32</accession>
<evidence type="ECO:0000313" key="4">
    <source>
        <dbReference type="EMBL" id="EGX58956.1"/>
    </source>
</evidence>
<name>G2GC32_9ACTN</name>
<dbReference type="Proteomes" id="UP000004217">
    <property type="component" value="Unassembled WGS sequence"/>
</dbReference>
<feature type="signal peptide" evidence="2">
    <location>
        <begin position="1"/>
        <end position="24"/>
    </location>
</feature>
<evidence type="ECO:0000256" key="2">
    <source>
        <dbReference type="SAM" id="SignalP"/>
    </source>
</evidence>
<dbReference type="Gene3D" id="3.10.450.40">
    <property type="match status" value="2"/>
</dbReference>
<dbReference type="AlphaFoldDB" id="G2GC32"/>
<protein>
    <recommendedName>
        <fullName evidence="3">PepSY domain-containing protein</fullName>
    </recommendedName>
</protein>
<feature type="compositionally biased region" description="Basic and acidic residues" evidence="1">
    <location>
        <begin position="185"/>
        <end position="232"/>
    </location>
</feature>
<sequence>MKRNIVIATVAAATLIGGTVAAYAVGNDGGAPTQSPSGTRVADDRAGTVDDRTGDRKSGNGSAARPAGAKVSAADAITAALKNTPGTAVGVSLDDDGTRAWEVDVVRSNGTERDVRVSTSTGKVLGAHRDDSDDRDDHNGRGDLARLKGTSVDAREAAVAGAARGTVTDVDLDDDGPRAWSVKTAKGEFKVDLKTGKVTQSRDDRRGHDDSDDRDDRAGHDDRGQRGGHDDGDDRGDDD</sequence>
<comment type="caution">
    <text evidence="4">The sequence shown here is derived from an EMBL/GenBank/DDBJ whole genome shotgun (WGS) entry which is preliminary data.</text>
</comment>
<dbReference type="OrthoDB" id="4336385at2"/>
<proteinExistence type="predicted"/>
<dbReference type="EMBL" id="AGBF01000041">
    <property type="protein sequence ID" value="EGX58956.1"/>
    <property type="molecule type" value="Genomic_DNA"/>
</dbReference>
<evidence type="ECO:0000313" key="5">
    <source>
        <dbReference type="Proteomes" id="UP000004217"/>
    </source>
</evidence>
<feature type="chain" id="PRO_5003429521" description="PepSY domain-containing protein" evidence="2">
    <location>
        <begin position="25"/>
        <end position="239"/>
    </location>
</feature>
<feature type="region of interest" description="Disordered" evidence="1">
    <location>
        <begin position="29"/>
        <end position="68"/>
    </location>
</feature>
<reference evidence="4 5" key="1">
    <citation type="submission" date="2011-08" db="EMBL/GenBank/DDBJ databases">
        <authorList>
            <person name="Lin Y."/>
            <person name="Hao X."/>
            <person name="Johnstone L."/>
            <person name="Miller S.J."/>
            <person name="Wei G."/>
            <person name="Rensing C."/>
        </authorList>
    </citation>
    <scope>NUCLEOTIDE SEQUENCE [LARGE SCALE GENOMIC DNA]</scope>
    <source>
        <strain evidence="4 5">K42</strain>
    </source>
</reference>
<organism evidence="4 5">
    <name type="scientific">Streptomyces zinciresistens K42</name>
    <dbReference type="NCBI Taxonomy" id="700597"/>
    <lineage>
        <taxon>Bacteria</taxon>
        <taxon>Bacillati</taxon>
        <taxon>Actinomycetota</taxon>
        <taxon>Actinomycetes</taxon>
        <taxon>Kitasatosporales</taxon>
        <taxon>Streptomycetaceae</taxon>
        <taxon>Streptomyces</taxon>
    </lineage>
</organism>
<keyword evidence="5" id="KW-1185">Reference proteome</keyword>
<feature type="region of interest" description="Disordered" evidence="1">
    <location>
        <begin position="168"/>
        <end position="239"/>
    </location>
</feature>
<feature type="compositionally biased region" description="Basic and acidic residues" evidence="1">
    <location>
        <begin position="41"/>
        <end position="58"/>
    </location>
</feature>
<feature type="domain" description="PepSY" evidence="3">
    <location>
        <begin position="70"/>
        <end position="127"/>
    </location>
</feature>
<dbReference type="RefSeq" id="WP_007495855.1">
    <property type="nucleotide sequence ID" value="NZ_AGBF01000041.1"/>
</dbReference>
<feature type="compositionally biased region" description="Basic and acidic residues" evidence="1">
    <location>
        <begin position="127"/>
        <end position="146"/>
    </location>
</feature>